<organism evidence="7 8">
    <name type="scientific">Salinirubrum litoreum</name>
    <dbReference type="NCBI Taxonomy" id="1126234"/>
    <lineage>
        <taxon>Archaea</taxon>
        <taxon>Methanobacteriati</taxon>
        <taxon>Methanobacteriota</taxon>
        <taxon>Stenosarchaea group</taxon>
        <taxon>Halobacteria</taxon>
        <taxon>Halobacteriales</taxon>
        <taxon>Haloferacaceae</taxon>
        <taxon>Salinirubrum</taxon>
    </lineage>
</organism>
<dbReference type="FunFam" id="3.40.50.300:FF:000016">
    <property type="entry name" value="Oligopeptide ABC transporter ATP-binding component"/>
    <property type="match status" value="1"/>
</dbReference>
<dbReference type="Proteomes" id="UP001596201">
    <property type="component" value="Unassembled WGS sequence"/>
</dbReference>
<evidence type="ECO:0000256" key="5">
    <source>
        <dbReference type="SAM" id="MobiDB-lite"/>
    </source>
</evidence>
<reference evidence="7 8" key="1">
    <citation type="journal article" date="2019" name="Int. J. Syst. Evol. Microbiol.">
        <title>The Global Catalogue of Microorganisms (GCM) 10K type strain sequencing project: providing services to taxonomists for standard genome sequencing and annotation.</title>
        <authorList>
            <consortium name="The Broad Institute Genomics Platform"/>
            <consortium name="The Broad Institute Genome Sequencing Center for Infectious Disease"/>
            <person name="Wu L."/>
            <person name="Ma J."/>
        </authorList>
    </citation>
    <scope>NUCLEOTIDE SEQUENCE [LARGE SCALE GENOMIC DNA]</scope>
    <source>
        <strain evidence="7 8">CGMCC 1.12237</strain>
    </source>
</reference>
<keyword evidence="8" id="KW-1185">Reference proteome</keyword>
<dbReference type="InterPro" id="IPR013563">
    <property type="entry name" value="Oligopep_ABC_C"/>
</dbReference>
<dbReference type="RefSeq" id="WP_227230587.1">
    <property type="nucleotide sequence ID" value="NZ_JAJCVJ010000002.1"/>
</dbReference>
<dbReference type="PROSITE" id="PS00211">
    <property type="entry name" value="ABC_TRANSPORTER_1"/>
    <property type="match status" value="1"/>
</dbReference>
<dbReference type="CDD" id="cd03257">
    <property type="entry name" value="ABC_NikE_OppD_transporters"/>
    <property type="match status" value="1"/>
</dbReference>
<dbReference type="PROSITE" id="PS50893">
    <property type="entry name" value="ABC_TRANSPORTER_2"/>
    <property type="match status" value="1"/>
</dbReference>
<keyword evidence="2" id="KW-0813">Transport</keyword>
<accession>A0ABD5RE49</accession>
<dbReference type="SMART" id="SM00382">
    <property type="entry name" value="AAA"/>
    <property type="match status" value="1"/>
</dbReference>
<dbReference type="Pfam" id="PF00005">
    <property type="entry name" value="ABC_tran"/>
    <property type="match status" value="1"/>
</dbReference>
<dbReference type="GO" id="GO:0055085">
    <property type="term" value="P:transmembrane transport"/>
    <property type="evidence" value="ECO:0007669"/>
    <property type="project" value="UniProtKB-ARBA"/>
</dbReference>
<evidence type="ECO:0000256" key="2">
    <source>
        <dbReference type="ARBA" id="ARBA00022448"/>
    </source>
</evidence>
<evidence type="ECO:0000313" key="8">
    <source>
        <dbReference type="Proteomes" id="UP001596201"/>
    </source>
</evidence>
<proteinExistence type="inferred from homology"/>
<sequence>MSTDDSPVLEVRNLEKHYPVTEGVLKREVGRVRAVDGISFDVHRGETVGIVGESGCGKSTAATSLLRLEDPTGGQVLFEGEDITEYSKAELKQFRRDAQMMFQDPSASFDPRMSVGESVAEPLVIHGLNDRGRRRRIVQDLFERVGLSADDVDRYPHEFSGGQKQRIALARALVLNPKLIVADEPTSALDVSIQSEILGLMSDVQEDFDLSIVFISHDMGVIREVCDRVAVMYLGEIVELAPTEELFGNPQHPYTRALLGSIPQPDPRQRGQGVRLTGDVPSPSNPPAGCRFHTRCPEIIQPEGYDFDQPVWRSVMDFRVRLRQGEIDLDAVRRFLGDEEAVENPDLVDDSEVEAAIREEFDIPERLSDSDAEAVLSEAFEWVVDGDFEAANDLLADEFETVCEREPPELAETDAGHPASCHLHSPADPVEPTASADD</sequence>
<protein>
    <submittedName>
        <fullName evidence="7">ABC transporter ATP-binding protein</fullName>
    </submittedName>
</protein>
<gene>
    <name evidence="7" type="ORF">ACFPJ5_15390</name>
</gene>
<comment type="caution">
    <text evidence="7">The sequence shown here is derived from an EMBL/GenBank/DDBJ whole genome shotgun (WGS) entry which is preliminary data.</text>
</comment>
<evidence type="ECO:0000256" key="1">
    <source>
        <dbReference type="ARBA" id="ARBA00005417"/>
    </source>
</evidence>
<dbReference type="SUPFAM" id="SSF52540">
    <property type="entry name" value="P-loop containing nucleoside triphosphate hydrolases"/>
    <property type="match status" value="1"/>
</dbReference>
<dbReference type="InterPro" id="IPR003439">
    <property type="entry name" value="ABC_transporter-like_ATP-bd"/>
</dbReference>
<dbReference type="Gene3D" id="3.40.50.300">
    <property type="entry name" value="P-loop containing nucleotide triphosphate hydrolases"/>
    <property type="match status" value="1"/>
</dbReference>
<feature type="domain" description="ABC transporter" evidence="6">
    <location>
        <begin position="9"/>
        <end position="259"/>
    </location>
</feature>
<dbReference type="Pfam" id="PF08352">
    <property type="entry name" value="oligo_HPY"/>
    <property type="match status" value="1"/>
</dbReference>
<evidence type="ECO:0000256" key="4">
    <source>
        <dbReference type="ARBA" id="ARBA00022840"/>
    </source>
</evidence>
<comment type="similarity">
    <text evidence="1">Belongs to the ABC transporter superfamily.</text>
</comment>
<dbReference type="GO" id="GO:0005524">
    <property type="term" value="F:ATP binding"/>
    <property type="evidence" value="ECO:0007669"/>
    <property type="project" value="UniProtKB-KW"/>
</dbReference>
<feature type="region of interest" description="Disordered" evidence="5">
    <location>
        <begin position="406"/>
        <end position="438"/>
    </location>
</feature>
<dbReference type="NCBIfam" id="TIGR01727">
    <property type="entry name" value="oligo_HPY"/>
    <property type="match status" value="1"/>
</dbReference>
<name>A0ABD5RE49_9EURY</name>
<dbReference type="InterPro" id="IPR017871">
    <property type="entry name" value="ABC_transporter-like_CS"/>
</dbReference>
<dbReference type="InterPro" id="IPR027417">
    <property type="entry name" value="P-loop_NTPase"/>
</dbReference>
<dbReference type="InterPro" id="IPR050319">
    <property type="entry name" value="ABC_transp_ATP-bind"/>
</dbReference>
<evidence type="ECO:0000313" key="7">
    <source>
        <dbReference type="EMBL" id="MFC5368312.1"/>
    </source>
</evidence>
<dbReference type="PANTHER" id="PTHR43776:SF7">
    <property type="entry name" value="D,D-DIPEPTIDE TRANSPORT ATP-BINDING PROTEIN DDPF-RELATED"/>
    <property type="match status" value="1"/>
</dbReference>
<evidence type="ECO:0000259" key="6">
    <source>
        <dbReference type="PROSITE" id="PS50893"/>
    </source>
</evidence>
<feature type="region of interest" description="Disordered" evidence="5">
    <location>
        <begin position="261"/>
        <end position="287"/>
    </location>
</feature>
<dbReference type="EMBL" id="JBHSKX010000002">
    <property type="protein sequence ID" value="MFC5368312.1"/>
    <property type="molecule type" value="Genomic_DNA"/>
</dbReference>
<keyword evidence="3" id="KW-0547">Nucleotide-binding</keyword>
<dbReference type="AlphaFoldDB" id="A0ABD5RE49"/>
<keyword evidence="4 7" id="KW-0067">ATP-binding</keyword>
<dbReference type="InterPro" id="IPR003593">
    <property type="entry name" value="AAA+_ATPase"/>
</dbReference>
<dbReference type="PANTHER" id="PTHR43776">
    <property type="entry name" value="TRANSPORT ATP-BINDING PROTEIN"/>
    <property type="match status" value="1"/>
</dbReference>
<evidence type="ECO:0000256" key="3">
    <source>
        <dbReference type="ARBA" id="ARBA00022741"/>
    </source>
</evidence>